<gene>
    <name evidence="7" type="ORF">IQ22_00115</name>
</gene>
<evidence type="ECO:0000259" key="6">
    <source>
        <dbReference type="PROSITE" id="PS50123"/>
    </source>
</evidence>
<comment type="catalytic activity">
    <reaction evidence="1">
        <text>L-glutamyl-[protein] + S-adenosyl-L-methionine = [protein]-L-glutamate 5-O-methyl ester + S-adenosyl-L-homocysteine</text>
        <dbReference type="Rhea" id="RHEA:24452"/>
        <dbReference type="Rhea" id="RHEA-COMP:10208"/>
        <dbReference type="Rhea" id="RHEA-COMP:10311"/>
        <dbReference type="ChEBI" id="CHEBI:29973"/>
        <dbReference type="ChEBI" id="CHEBI:57856"/>
        <dbReference type="ChEBI" id="CHEBI:59789"/>
        <dbReference type="ChEBI" id="CHEBI:82795"/>
        <dbReference type="EC" id="2.1.1.80"/>
    </reaction>
</comment>
<dbReference type="RefSeq" id="WP_145136453.1">
    <property type="nucleotide sequence ID" value="NZ_VLKY01000001.1"/>
</dbReference>
<evidence type="ECO:0000256" key="5">
    <source>
        <dbReference type="ARBA" id="ARBA00022691"/>
    </source>
</evidence>
<accession>A0A562QNS4</accession>
<feature type="domain" description="CheR-type methyltransferase" evidence="6">
    <location>
        <begin position="15"/>
        <end position="269"/>
    </location>
</feature>
<evidence type="ECO:0000313" key="7">
    <source>
        <dbReference type="EMBL" id="TWI58411.1"/>
    </source>
</evidence>
<dbReference type="EC" id="2.1.1.80" evidence="2"/>
<dbReference type="Pfam" id="PF03705">
    <property type="entry name" value="CheR_N"/>
    <property type="match status" value="1"/>
</dbReference>
<keyword evidence="3" id="KW-0489">Methyltransferase</keyword>
<dbReference type="PANTHER" id="PTHR24422:SF19">
    <property type="entry name" value="CHEMOTAXIS PROTEIN METHYLTRANSFERASE"/>
    <property type="match status" value="1"/>
</dbReference>
<keyword evidence="8" id="KW-1185">Reference proteome</keyword>
<comment type="caution">
    <text evidence="7">The sequence shown here is derived from an EMBL/GenBank/DDBJ whole genome shotgun (WGS) entry which is preliminary data.</text>
</comment>
<dbReference type="SUPFAM" id="SSF53335">
    <property type="entry name" value="S-adenosyl-L-methionine-dependent methyltransferases"/>
    <property type="match status" value="1"/>
</dbReference>
<evidence type="ECO:0000313" key="8">
    <source>
        <dbReference type="Proteomes" id="UP000316905"/>
    </source>
</evidence>
<dbReference type="SMART" id="SM00138">
    <property type="entry name" value="MeTrc"/>
    <property type="match status" value="1"/>
</dbReference>
<dbReference type="EMBL" id="VLKY01000001">
    <property type="protein sequence ID" value="TWI58411.1"/>
    <property type="molecule type" value="Genomic_DNA"/>
</dbReference>
<dbReference type="Proteomes" id="UP000316905">
    <property type="component" value="Unassembled WGS sequence"/>
</dbReference>
<sequence>MDASAVQLERSEQRVIEPPVEMLPTEFSDWQRLLESRVGIVINDRRRYFLQSHLTARMREVGIRDYAAYYRYVTQGVDGAIEWTSLLNHLTVQFTQFFRHTPSFEVMESYLSERLKTSPGKVWSLWSVGCSSGEEAYSMAITASEVLRHAGLPETYGVFGTDISSEALNRARLGLYMAQKVQSVEASLRKRYFQDHADGRLSIVPALRSRLCCARLNMLELAKAPLSGMDVIFCQNVLIYFRRWLRKDILNQLVNKLTPGGLLVIGVGEMSNWTHPELVPLGDERVLAFTRRVA</sequence>
<dbReference type="InterPro" id="IPR000780">
    <property type="entry name" value="CheR_MeTrfase"/>
</dbReference>
<keyword evidence="5" id="KW-0949">S-adenosyl-L-methionine</keyword>
<dbReference type="Gene3D" id="3.40.50.150">
    <property type="entry name" value="Vaccinia Virus protein VP39"/>
    <property type="match status" value="1"/>
</dbReference>
<organism evidence="7 8">
    <name type="scientific">Pseudomonas duriflava</name>
    <dbReference type="NCBI Taxonomy" id="459528"/>
    <lineage>
        <taxon>Bacteria</taxon>
        <taxon>Pseudomonadati</taxon>
        <taxon>Pseudomonadota</taxon>
        <taxon>Gammaproteobacteria</taxon>
        <taxon>Pseudomonadales</taxon>
        <taxon>Pseudomonadaceae</taxon>
        <taxon>Pseudomonas</taxon>
    </lineage>
</organism>
<proteinExistence type="predicted"/>
<dbReference type="PRINTS" id="PR00996">
    <property type="entry name" value="CHERMTFRASE"/>
</dbReference>
<reference evidence="7 8" key="1">
    <citation type="journal article" date="2015" name="Stand. Genomic Sci.">
        <title>Genomic Encyclopedia of Bacterial and Archaeal Type Strains, Phase III: the genomes of soil and plant-associated and newly described type strains.</title>
        <authorList>
            <person name="Whitman W.B."/>
            <person name="Woyke T."/>
            <person name="Klenk H.P."/>
            <person name="Zhou Y."/>
            <person name="Lilburn T.G."/>
            <person name="Beck B.J."/>
            <person name="De Vos P."/>
            <person name="Vandamme P."/>
            <person name="Eisen J.A."/>
            <person name="Garrity G."/>
            <person name="Hugenholtz P."/>
            <person name="Kyrpides N.C."/>
        </authorList>
    </citation>
    <scope>NUCLEOTIDE SEQUENCE [LARGE SCALE GENOMIC DNA]</scope>
    <source>
        <strain evidence="7 8">CGMCC 1.6858</strain>
    </source>
</reference>
<dbReference type="Pfam" id="PF01739">
    <property type="entry name" value="CheR"/>
    <property type="match status" value="1"/>
</dbReference>
<name>A0A562QNS4_9PSED</name>
<evidence type="ECO:0000256" key="3">
    <source>
        <dbReference type="ARBA" id="ARBA00022603"/>
    </source>
</evidence>
<protein>
    <recommendedName>
        <fullName evidence="2">protein-glutamate O-methyltransferase</fullName>
        <ecNumber evidence="2">2.1.1.80</ecNumber>
    </recommendedName>
</protein>
<evidence type="ECO:0000256" key="4">
    <source>
        <dbReference type="ARBA" id="ARBA00022679"/>
    </source>
</evidence>
<dbReference type="PROSITE" id="PS50123">
    <property type="entry name" value="CHER"/>
    <property type="match status" value="1"/>
</dbReference>
<evidence type="ECO:0000256" key="1">
    <source>
        <dbReference type="ARBA" id="ARBA00001541"/>
    </source>
</evidence>
<dbReference type="InterPro" id="IPR022642">
    <property type="entry name" value="CheR_C"/>
</dbReference>
<dbReference type="InterPro" id="IPR022641">
    <property type="entry name" value="CheR_N"/>
</dbReference>
<dbReference type="GO" id="GO:0032259">
    <property type="term" value="P:methylation"/>
    <property type="evidence" value="ECO:0007669"/>
    <property type="project" value="UniProtKB-KW"/>
</dbReference>
<dbReference type="PANTHER" id="PTHR24422">
    <property type="entry name" value="CHEMOTAXIS PROTEIN METHYLTRANSFERASE"/>
    <property type="match status" value="1"/>
</dbReference>
<dbReference type="InterPro" id="IPR036804">
    <property type="entry name" value="CheR_N_sf"/>
</dbReference>
<evidence type="ECO:0000256" key="2">
    <source>
        <dbReference type="ARBA" id="ARBA00012534"/>
    </source>
</evidence>
<dbReference type="AlphaFoldDB" id="A0A562QNS4"/>
<dbReference type="Gene3D" id="1.10.155.10">
    <property type="entry name" value="Chemotaxis receptor methyltransferase CheR, N-terminal domain"/>
    <property type="match status" value="1"/>
</dbReference>
<dbReference type="InterPro" id="IPR050903">
    <property type="entry name" value="Bact_Chemotaxis_MeTrfase"/>
</dbReference>
<dbReference type="OrthoDB" id="9816309at2"/>
<dbReference type="CDD" id="cd02440">
    <property type="entry name" value="AdoMet_MTases"/>
    <property type="match status" value="1"/>
</dbReference>
<dbReference type="GO" id="GO:0008983">
    <property type="term" value="F:protein-glutamate O-methyltransferase activity"/>
    <property type="evidence" value="ECO:0007669"/>
    <property type="project" value="UniProtKB-EC"/>
</dbReference>
<dbReference type="InterPro" id="IPR029063">
    <property type="entry name" value="SAM-dependent_MTases_sf"/>
</dbReference>
<keyword evidence="4" id="KW-0808">Transferase</keyword>
<dbReference type="SUPFAM" id="SSF47757">
    <property type="entry name" value="Chemotaxis receptor methyltransferase CheR, N-terminal domain"/>
    <property type="match status" value="1"/>
</dbReference>